<feature type="coiled-coil region" evidence="5">
    <location>
        <begin position="198"/>
        <end position="229"/>
    </location>
</feature>
<dbReference type="eggNOG" id="COG3339">
    <property type="taxonomic scope" value="Bacteria"/>
</dbReference>
<proteinExistence type="predicted"/>
<evidence type="ECO:0000256" key="4">
    <source>
        <dbReference type="ARBA" id="ARBA00023136"/>
    </source>
</evidence>
<sequence length="351" mass="40653">MIRMKVNEHIINAAVLPRLNKLLPKEMYLNTIRLYEGYAIVKVQVKIRGEWLPVLYTLQLDTFRFDVSGRYITLIYTEEVQKEKISLAQRLLHETEIFLTKNFTGKTLLMEVLAGHQDIHVSDTRITVQLAPLANAYPALQSITVNALTMEREALRLEVSGPPELQIESLEFDWMEPIGEAEVPPFEKEMHSYMDGELVVLEREHKRYYDQLREKIEKYMREKMGDKRTEKVAPYLLLAPDLFVLLARLAKDKRVPLRSKSLALAAVLYFMTPLDIIPELFMGPVGYVDDIIFATLALNKMLVDVDEKIINEHWNGDKSIIAVIRDVLSKADSLVGKSRFEMIKKMFKNRK</sequence>
<keyword evidence="5" id="KW-0175">Coiled coil</keyword>
<protein>
    <recommendedName>
        <fullName evidence="6">DUF1232 domain-containing protein</fullName>
    </recommendedName>
</protein>
<evidence type="ECO:0000313" key="7">
    <source>
        <dbReference type="EMBL" id="ERI09984.1"/>
    </source>
</evidence>
<dbReference type="GO" id="GO:0012505">
    <property type="term" value="C:endomembrane system"/>
    <property type="evidence" value="ECO:0007669"/>
    <property type="project" value="UniProtKB-SubCell"/>
</dbReference>
<evidence type="ECO:0000259" key="6">
    <source>
        <dbReference type="Pfam" id="PF06803"/>
    </source>
</evidence>
<name>U1WN08_ANEAE</name>
<keyword evidence="3" id="KW-1133">Transmembrane helix</keyword>
<keyword evidence="2" id="KW-0812">Transmembrane</keyword>
<dbReference type="STRING" id="649747.HMPREF0083_01913"/>
<accession>U1WN08</accession>
<gene>
    <name evidence="7" type="ORF">HMPREF0083_01913</name>
</gene>
<keyword evidence="8" id="KW-1185">Reference proteome</keyword>
<dbReference type="GeneID" id="92842347"/>
<dbReference type="EMBL" id="AWSJ01000126">
    <property type="protein sequence ID" value="ERI09984.1"/>
    <property type="molecule type" value="Genomic_DNA"/>
</dbReference>
<evidence type="ECO:0000256" key="2">
    <source>
        <dbReference type="ARBA" id="ARBA00022692"/>
    </source>
</evidence>
<reference evidence="7 8" key="1">
    <citation type="submission" date="2013-08" db="EMBL/GenBank/DDBJ databases">
        <authorList>
            <person name="Weinstock G."/>
            <person name="Sodergren E."/>
            <person name="Wylie T."/>
            <person name="Fulton L."/>
            <person name="Fulton R."/>
            <person name="Fronick C."/>
            <person name="O'Laughlin M."/>
            <person name="Godfrey J."/>
            <person name="Miner T."/>
            <person name="Herter B."/>
            <person name="Appelbaum E."/>
            <person name="Cordes M."/>
            <person name="Lek S."/>
            <person name="Wollam A."/>
            <person name="Pepin K.H."/>
            <person name="Palsikar V.B."/>
            <person name="Mitreva M."/>
            <person name="Wilson R.K."/>
        </authorList>
    </citation>
    <scope>NUCLEOTIDE SEQUENCE [LARGE SCALE GENOMIC DNA]</scope>
    <source>
        <strain evidence="7 8">ATCC 12856</strain>
    </source>
</reference>
<dbReference type="Pfam" id="PF06803">
    <property type="entry name" value="DUF1232"/>
    <property type="match status" value="1"/>
</dbReference>
<comment type="subcellular location">
    <subcellularLocation>
        <location evidence="1">Endomembrane system</location>
        <topology evidence="1">Multi-pass membrane protein</topology>
    </subcellularLocation>
</comment>
<dbReference type="RefSeq" id="WP_021620401.1">
    <property type="nucleotide sequence ID" value="NZ_KE952733.1"/>
</dbReference>
<dbReference type="PATRIC" id="fig|649747.3.peg.1731"/>
<dbReference type="InterPro" id="IPR010652">
    <property type="entry name" value="DUF1232"/>
</dbReference>
<dbReference type="AlphaFoldDB" id="U1WN08"/>
<evidence type="ECO:0000256" key="5">
    <source>
        <dbReference type="SAM" id="Coils"/>
    </source>
</evidence>
<dbReference type="HOGENOM" id="CLU_789032_0_0_9"/>
<keyword evidence="4" id="KW-0472">Membrane</keyword>
<evidence type="ECO:0000256" key="1">
    <source>
        <dbReference type="ARBA" id="ARBA00004127"/>
    </source>
</evidence>
<evidence type="ECO:0000313" key="8">
    <source>
        <dbReference type="Proteomes" id="UP000016511"/>
    </source>
</evidence>
<comment type="caution">
    <text evidence="7">The sequence shown here is derived from an EMBL/GenBank/DDBJ whole genome shotgun (WGS) entry which is preliminary data.</text>
</comment>
<feature type="domain" description="DUF1232" evidence="6">
    <location>
        <begin position="260"/>
        <end position="295"/>
    </location>
</feature>
<dbReference type="Proteomes" id="UP000016511">
    <property type="component" value="Unassembled WGS sequence"/>
</dbReference>
<evidence type="ECO:0000256" key="3">
    <source>
        <dbReference type="ARBA" id="ARBA00022989"/>
    </source>
</evidence>
<organism evidence="7 8">
    <name type="scientific">Aneurinibacillus aneurinilyticus ATCC 12856</name>
    <dbReference type="NCBI Taxonomy" id="649747"/>
    <lineage>
        <taxon>Bacteria</taxon>
        <taxon>Bacillati</taxon>
        <taxon>Bacillota</taxon>
        <taxon>Bacilli</taxon>
        <taxon>Bacillales</taxon>
        <taxon>Paenibacillaceae</taxon>
        <taxon>Aneurinibacillus group</taxon>
        <taxon>Aneurinibacillus</taxon>
    </lineage>
</organism>